<dbReference type="Proteomes" id="UP000828390">
    <property type="component" value="Unassembled WGS sequence"/>
</dbReference>
<organism evidence="1 2">
    <name type="scientific">Dreissena polymorpha</name>
    <name type="common">Zebra mussel</name>
    <name type="synonym">Mytilus polymorpha</name>
    <dbReference type="NCBI Taxonomy" id="45954"/>
    <lineage>
        <taxon>Eukaryota</taxon>
        <taxon>Metazoa</taxon>
        <taxon>Spiralia</taxon>
        <taxon>Lophotrochozoa</taxon>
        <taxon>Mollusca</taxon>
        <taxon>Bivalvia</taxon>
        <taxon>Autobranchia</taxon>
        <taxon>Heteroconchia</taxon>
        <taxon>Euheterodonta</taxon>
        <taxon>Imparidentia</taxon>
        <taxon>Neoheterodontei</taxon>
        <taxon>Myida</taxon>
        <taxon>Dreissenoidea</taxon>
        <taxon>Dreissenidae</taxon>
        <taxon>Dreissena</taxon>
    </lineage>
</organism>
<sequence>MKKCVESGPITPMQKEWAQKIVQMIPPALRSTPYLRECVDELFEEIRTDFTASMKKSMGMFKLCSGKTGLNACAYSDVPD</sequence>
<proteinExistence type="predicted"/>
<keyword evidence="2" id="KW-1185">Reference proteome</keyword>
<dbReference type="EMBL" id="JAIWYP010000005">
    <property type="protein sequence ID" value="KAH3819654.1"/>
    <property type="molecule type" value="Genomic_DNA"/>
</dbReference>
<comment type="caution">
    <text evidence="1">The sequence shown here is derived from an EMBL/GenBank/DDBJ whole genome shotgun (WGS) entry which is preliminary data.</text>
</comment>
<dbReference type="AlphaFoldDB" id="A0A9D4GM05"/>
<protein>
    <submittedName>
        <fullName evidence="1">Uncharacterized protein</fullName>
    </submittedName>
</protein>
<reference evidence="1" key="2">
    <citation type="submission" date="2020-11" db="EMBL/GenBank/DDBJ databases">
        <authorList>
            <person name="McCartney M.A."/>
            <person name="Auch B."/>
            <person name="Kono T."/>
            <person name="Mallez S."/>
            <person name="Becker A."/>
            <person name="Gohl D.M."/>
            <person name="Silverstein K.A.T."/>
            <person name="Koren S."/>
            <person name="Bechman K.B."/>
            <person name="Herman A."/>
            <person name="Abrahante J.E."/>
            <person name="Garbe J."/>
        </authorList>
    </citation>
    <scope>NUCLEOTIDE SEQUENCE</scope>
    <source>
        <strain evidence="1">Duluth1</strain>
        <tissue evidence="1">Whole animal</tissue>
    </source>
</reference>
<gene>
    <name evidence="1" type="ORF">DPMN_121395</name>
</gene>
<evidence type="ECO:0000313" key="1">
    <source>
        <dbReference type="EMBL" id="KAH3819654.1"/>
    </source>
</evidence>
<evidence type="ECO:0000313" key="2">
    <source>
        <dbReference type="Proteomes" id="UP000828390"/>
    </source>
</evidence>
<name>A0A9D4GM05_DREPO</name>
<reference evidence="1" key="1">
    <citation type="journal article" date="2019" name="bioRxiv">
        <title>The Genome of the Zebra Mussel, Dreissena polymorpha: A Resource for Invasive Species Research.</title>
        <authorList>
            <person name="McCartney M.A."/>
            <person name="Auch B."/>
            <person name="Kono T."/>
            <person name="Mallez S."/>
            <person name="Zhang Y."/>
            <person name="Obille A."/>
            <person name="Becker A."/>
            <person name="Abrahante J.E."/>
            <person name="Garbe J."/>
            <person name="Badalamenti J.P."/>
            <person name="Herman A."/>
            <person name="Mangelson H."/>
            <person name="Liachko I."/>
            <person name="Sullivan S."/>
            <person name="Sone E.D."/>
            <person name="Koren S."/>
            <person name="Silverstein K.A.T."/>
            <person name="Beckman K.B."/>
            <person name="Gohl D.M."/>
        </authorList>
    </citation>
    <scope>NUCLEOTIDE SEQUENCE</scope>
    <source>
        <strain evidence="1">Duluth1</strain>
        <tissue evidence="1">Whole animal</tissue>
    </source>
</reference>
<accession>A0A9D4GM05</accession>